<dbReference type="InterPro" id="IPR050166">
    <property type="entry name" value="ABC_transporter_ATP-bind"/>
</dbReference>
<evidence type="ECO:0000313" key="6">
    <source>
        <dbReference type="Proteomes" id="UP000011747"/>
    </source>
</evidence>
<gene>
    <name evidence="5" type="ORF">HMPREF1015_02011</name>
</gene>
<reference evidence="5 6" key="1">
    <citation type="submission" date="2011-09" db="EMBL/GenBank/DDBJ databases">
        <title>The Genome Sequence of Bacillus smithii 7_3_47FAA.</title>
        <authorList>
            <consortium name="The Broad Institute Genome Sequencing Platform"/>
            <person name="Earl A."/>
            <person name="Ward D."/>
            <person name="Feldgarden M."/>
            <person name="Gevers D."/>
            <person name="Daigneault M."/>
            <person name="Strauss J."/>
            <person name="Allen-Vercoe E."/>
            <person name="Young S.K."/>
            <person name="Zeng Q."/>
            <person name="Gargeya S."/>
            <person name="Fitzgerald M."/>
            <person name="Haas B."/>
            <person name="Abouelleil A."/>
            <person name="Alvarado L."/>
            <person name="Arachchi H.M."/>
            <person name="Berlin A."/>
            <person name="Brown A."/>
            <person name="Chapman S.B."/>
            <person name="Chen Z."/>
            <person name="Dunbar C."/>
            <person name="Freedman E."/>
            <person name="Gearin G."/>
            <person name="Goldberg J."/>
            <person name="Griggs A."/>
            <person name="Gujja S."/>
            <person name="Heiman D."/>
            <person name="Howarth C."/>
            <person name="Larson L."/>
            <person name="Lui A."/>
            <person name="MacDonald P.J.P."/>
            <person name="Montmayeur A."/>
            <person name="Murphy C."/>
            <person name="Neiman D."/>
            <person name="Pearson M."/>
            <person name="Priest M."/>
            <person name="Roberts A."/>
            <person name="Saif S."/>
            <person name="Shea T."/>
            <person name="Shenoy N."/>
            <person name="Sisk P."/>
            <person name="Stolte C."/>
            <person name="Sykes S."/>
            <person name="Wortman J."/>
            <person name="Nusbaum C."/>
            <person name="Birren B."/>
        </authorList>
    </citation>
    <scope>NUCLEOTIDE SEQUENCE [LARGE SCALE GENOMIC DNA]</scope>
    <source>
        <strain evidence="5 6">7_3_47FAA</strain>
    </source>
</reference>
<dbReference type="InterPro" id="IPR027417">
    <property type="entry name" value="P-loop_NTPase"/>
</dbReference>
<dbReference type="GO" id="GO:0016887">
    <property type="term" value="F:ATP hydrolysis activity"/>
    <property type="evidence" value="ECO:0007669"/>
    <property type="project" value="InterPro"/>
</dbReference>
<dbReference type="PATRIC" id="fig|665952.3.peg.2051"/>
<dbReference type="HOGENOM" id="CLU_000604_1_22_9"/>
<evidence type="ECO:0000256" key="3">
    <source>
        <dbReference type="ARBA" id="ARBA00022840"/>
    </source>
</evidence>
<dbReference type="RefSeq" id="WP_004439444.1">
    <property type="nucleotide sequence ID" value="NZ_JH414756.1"/>
</dbReference>
<dbReference type="Gene3D" id="3.40.50.300">
    <property type="entry name" value="P-loop containing nucleotide triphosphate hydrolases"/>
    <property type="match status" value="1"/>
</dbReference>
<dbReference type="PANTHER" id="PTHR42788">
    <property type="entry name" value="TAURINE IMPORT ATP-BINDING PROTEIN-RELATED"/>
    <property type="match status" value="1"/>
</dbReference>
<accession>G9QLV3</accession>
<name>G9QLV3_9BACI</name>
<evidence type="ECO:0000256" key="1">
    <source>
        <dbReference type="ARBA" id="ARBA00022448"/>
    </source>
</evidence>
<keyword evidence="3" id="KW-0067">ATP-binding</keyword>
<dbReference type="AlphaFoldDB" id="G9QLV3"/>
<proteinExistence type="predicted"/>
<dbReference type="PROSITE" id="PS50893">
    <property type="entry name" value="ABC_TRANSPORTER_2"/>
    <property type="match status" value="1"/>
</dbReference>
<comment type="caution">
    <text evidence="5">The sequence shown here is derived from an EMBL/GenBank/DDBJ whole genome shotgun (WGS) entry which is preliminary data.</text>
</comment>
<organism evidence="5 6">
    <name type="scientific">Bacillus smithii 7_3_47FAA</name>
    <dbReference type="NCBI Taxonomy" id="665952"/>
    <lineage>
        <taxon>Bacteria</taxon>
        <taxon>Bacillati</taxon>
        <taxon>Bacillota</taxon>
        <taxon>Bacilli</taxon>
        <taxon>Bacillales</taxon>
        <taxon>Bacillaceae</taxon>
        <taxon>Bacillus</taxon>
    </lineage>
</organism>
<dbReference type="InterPro" id="IPR003439">
    <property type="entry name" value="ABC_transporter-like_ATP-bd"/>
</dbReference>
<dbReference type="PROSITE" id="PS00211">
    <property type="entry name" value="ABC_TRANSPORTER_1"/>
    <property type="match status" value="1"/>
</dbReference>
<dbReference type="PANTHER" id="PTHR42788:SF2">
    <property type="entry name" value="ABC TRANSPORTER ATP-BINDING PROTEIN"/>
    <property type="match status" value="1"/>
</dbReference>
<dbReference type="SMART" id="SM00382">
    <property type="entry name" value="AAA"/>
    <property type="match status" value="1"/>
</dbReference>
<evidence type="ECO:0000256" key="2">
    <source>
        <dbReference type="ARBA" id="ARBA00022741"/>
    </source>
</evidence>
<dbReference type="GO" id="GO:0005524">
    <property type="term" value="F:ATP binding"/>
    <property type="evidence" value="ECO:0007669"/>
    <property type="project" value="UniProtKB-KW"/>
</dbReference>
<dbReference type="EMBL" id="ACWF01000105">
    <property type="protein sequence ID" value="EHL77836.1"/>
    <property type="molecule type" value="Genomic_DNA"/>
</dbReference>
<dbReference type="SUPFAM" id="SSF52540">
    <property type="entry name" value="P-loop containing nucleoside triphosphate hydrolases"/>
    <property type="match status" value="1"/>
</dbReference>
<dbReference type="Proteomes" id="UP000011747">
    <property type="component" value="Unassembled WGS sequence"/>
</dbReference>
<dbReference type="InterPro" id="IPR003593">
    <property type="entry name" value="AAA+_ATPase"/>
</dbReference>
<keyword evidence="1" id="KW-0813">Transport</keyword>
<keyword evidence="6" id="KW-1185">Reference proteome</keyword>
<protein>
    <recommendedName>
        <fullName evidence="4">ABC transporter domain-containing protein</fullName>
    </recommendedName>
</protein>
<dbReference type="InterPro" id="IPR017871">
    <property type="entry name" value="ABC_transporter-like_CS"/>
</dbReference>
<evidence type="ECO:0000259" key="4">
    <source>
        <dbReference type="PROSITE" id="PS50893"/>
    </source>
</evidence>
<sequence length="249" mass="28423">MTHLEVKHVYKSFEDKPVIQDLSFSLQKGEFVSILGPSGSGKSTLFHLIGGIIVPDSGEIVLDGKNITGQKGHVSFMPQHPSLLPWRNLLDNVLLGQELTGKREVEKARSMLAAAGLEGHEKSYPHQLSGGMQQRASFLRALISPQSLMCLDEPFSALDEFMRLEMQKWLMSIWEQYRRTVLFITHNIEEALFLSDRILIFSERPARMLADISVPFSRPRQPSLFLESEFFDWKRNIYEILRGEKTTGF</sequence>
<dbReference type="CDD" id="cd03293">
    <property type="entry name" value="ABC_NrtD_SsuB_transporters"/>
    <property type="match status" value="1"/>
</dbReference>
<feature type="domain" description="ABC transporter" evidence="4">
    <location>
        <begin position="4"/>
        <end position="228"/>
    </location>
</feature>
<evidence type="ECO:0000313" key="5">
    <source>
        <dbReference type="EMBL" id="EHL77836.1"/>
    </source>
</evidence>
<dbReference type="Pfam" id="PF00005">
    <property type="entry name" value="ABC_tran"/>
    <property type="match status" value="1"/>
</dbReference>
<keyword evidence="2" id="KW-0547">Nucleotide-binding</keyword>